<evidence type="ECO:0000256" key="3">
    <source>
        <dbReference type="ARBA" id="ARBA00023172"/>
    </source>
</evidence>
<dbReference type="InterPro" id="IPR002104">
    <property type="entry name" value="Integrase_catalytic"/>
</dbReference>
<dbReference type="InterPro" id="IPR025269">
    <property type="entry name" value="SAM-like_dom"/>
</dbReference>
<evidence type="ECO:0000256" key="2">
    <source>
        <dbReference type="ARBA" id="ARBA00023125"/>
    </source>
</evidence>
<dbReference type="EMBL" id="JABZTM010000133">
    <property type="protein sequence ID" value="MBF1447705.1"/>
    <property type="molecule type" value="Genomic_DNA"/>
</dbReference>
<protein>
    <submittedName>
        <fullName evidence="5">Site-specific integrase</fullName>
    </submittedName>
</protein>
<dbReference type="Pfam" id="PF00589">
    <property type="entry name" value="Phage_integrase"/>
    <property type="match status" value="1"/>
</dbReference>
<dbReference type="PROSITE" id="PS51898">
    <property type="entry name" value="TYR_RECOMBINASE"/>
    <property type="match status" value="1"/>
</dbReference>
<accession>A0A9D5WWS0</accession>
<evidence type="ECO:0000313" key="5">
    <source>
        <dbReference type="EMBL" id="MBF1447705.1"/>
    </source>
</evidence>
<dbReference type="AlphaFoldDB" id="A0A9D5WWS0"/>
<dbReference type="CDD" id="cd01185">
    <property type="entry name" value="INTN1_C_like"/>
    <property type="match status" value="1"/>
</dbReference>
<dbReference type="Gene3D" id="1.10.150.130">
    <property type="match status" value="1"/>
</dbReference>
<name>A0A9D5WWS0_9BACT</name>
<evidence type="ECO:0000313" key="6">
    <source>
        <dbReference type="Proteomes" id="UP000787419"/>
    </source>
</evidence>
<dbReference type="InterPro" id="IPR050090">
    <property type="entry name" value="Tyrosine_recombinase_XerCD"/>
</dbReference>
<proteinExistence type="inferred from homology"/>
<gene>
    <name evidence="5" type="ORF">HXN55_10050</name>
</gene>
<dbReference type="SUPFAM" id="SSF56349">
    <property type="entry name" value="DNA breaking-rejoining enzymes"/>
    <property type="match status" value="1"/>
</dbReference>
<dbReference type="GO" id="GO:0003677">
    <property type="term" value="F:DNA binding"/>
    <property type="evidence" value="ECO:0007669"/>
    <property type="project" value="UniProtKB-KW"/>
</dbReference>
<evidence type="ECO:0000256" key="1">
    <source>
        <dbReference type="ARBA" id="ARBA00008857"/>
    </source>
</evidence>
<dbReference type="InterPro" id="IPR013762">
    <property type="entry name" value="Integrase-like_cat_sf"/>
</dbReference>
<dbReference type="Pfam" id="PF13102">
    <property type="entry name" value="Phage_int_SAM_5"/>
    <property type="match status" value="1"/>
</dbReference>
<dbReference type="GO" id="GO:0015074">
    <property type="term" value="P:DNA integration"/>
    <property type="evidence" value="ECO:0007669"/>
    <property type="project" value="InterPro"/>
</dbReference>
<evidence type="ECO:0000259" key="4">
    <source>
        <dbReference type="PROSITE" id="PS51898"/>
    </source>
</evidence>
<dbReference type="InterPro" id="IPR011010">
    <property type="entry name" value="DNA_brk_join_enz"/>
</dbReference>
<comment type="similarity">
    <text evidence="1">Belongs to the 'phage' integrase family.</text>
</comment>
<feature type="domain" description="Tyr recombinase" evidence="4">
    <location>
        <begin position="197"/>
        <end position="364"/>
    </location>
</feature>
<keyword evidence="3" id="KW-0233">DNA recombination</keyword>
<dbReference type="InterPro" id="IPR010998">
    <property type="entry name" value="Integrase_recombinase_N"/>
</dbReference>
<keyword evidence="2" id="KW-0238">DNA-binding</keyword>
<comment type="caution">
    <text evidence="5">The sequence shown here is derived from an EMBL/GenBank/DDBJ whole genome shotgun (WGS) entry which is preliminary data.</text>
</comment>
<dbReference type="Proteomes" id="UP000787419">
    <property type="component" value="Unassembled WGS sequence"/>
</dbReference>
<dbReference type="GO" id="GO:0006310">
    <property type="term" value="P:DNA recombination"/>
    <property type="evidence" value="ECO:0007669"/>
    <property type="project" value="UniProtKB-KW"/>
</dbReference>
<reference evidence="5" key="1">
    <citation type="submission" date="2020-04" db="EMBL/GenBank/DDBJ databases">
        <title>Deep metagenomics examines the oral microbiome during advanced dental caries in children, revealing novel taxa and co-occurrences with host molecules.</title>
        <authorList>
            <person name="Baker J.L."/>
            <person name="Morton J.T."/>
            <person name="Dinis M."/>
            <person name="Alvarez R."/>
            <person name="Tran N.C."/>
            <person name="Knight R."/>
            <person name="Edlund A."/>
        </authorList>
    </citation>
    <scope>NUCLEOTIDE SEQUENCE</scope>
    <source>
        <strain evidence="5">JCVI_32_bin.50</strain>
    </source>
</reference>
<dbReference type="PANTHER" id="PTHR30349:SF64">
    <property type="entry name" value="PROPHAGE INTEGRASE INTD-RELATED"/>
    <property type="match status" value="1"/>
</dbReference>
<sequence>MKKRCTRVSVLQRPITNGMLSLYIDFYPAVRNPYTMKLTRREYLGIYIYANPINDYQHNFNISMLNKAEIIRCRRTEAFINNDLGIFDYSQQSEDFLAFYKKECRPKDKTWDIVYDHFYEFTHGKCTFGEVTLELCNKFKDYLLSMVENRELKRPICQNTAAAYWCTFRALLKIAYKHKFIKENLNDFLDKIEKEDVRKEYLTLDELKHLANTPCKIPILKSASLFSCLTGLRISDVLNLKWENIELAPEGGYCMRIKTIKTGTVATLPISNEAYELCGTPCSEGTVFKGFKRNMTGYYLQQWLKEAGITKHISFHCFRHTFATLQIAQGTDIYTVSKMLTHRNVSTTQIYADLVSSKKRESANKISLK</sequence>
<dbReference type="RefSeq" id="WP_278491065.1">
    <property type="nucleotide sequence ID" value="NZ_JABZTM010000133.1"/>
</dbReference>
<dbReference type="Gene3D" id="1.10.443.10">
    <property type="entry name" value="Intergrase catalytic core"/>
    <property type="match status" value="1"/>
</dbReference>
<organism evidence="5 6">
    <name type="scientific">Prevotella nigrescens</name>
    <dbReference type="NCBI Taxonomy" id="28133"/>
    <lineage>
        <taxon>Bacteria</taxon>
        <taxon>Pseudomonadati</taxon>
        <taxon>Bacteroidota</taxon>
        <taxon>Bacteroidia</taxon>
        <taxon>Bacteroidales</taxon>
        <taxon>Prevotellaceae</taxon>
        <taxon>Prevotella</taxon>
    </lineage>
</organism>
<dbReference type="PANTHER" id="PTHR30349">
    <property type="entry name" value="PHAGE INTEGRASE-RELATED"/>
    <property type="match status" value="1"/>
</dbReference>